<dbReference type="GO" id="GO:0045892">
    <property type="term" value="P:negative regulation of DNA-templated transcription"/>
    <property type="evidence" value="ECO:0007669"/>
    <property type="project" value="InterPro"/>
</dbReference>
<accession>A0A2M8S622</accession>
<dbReference type="OrthoDB" id="198888at2"/>
<gene>
    <name evidence="5" type="primary">treR</name>
    <name evidence="5" type="ORF">CVP05_00050</name>
</gene>
<dbReference type="PANTHER" id="PTHR30146">
    <property type="entry name" value="LACI-RELATED TRANSCRIPTIONAL REPRESSOR"/>
    <property type="match status" value="1"/>
</dbReference>
<dbReference type="Proteomes" id="UP000229329">
    <property type="component" value="Unassembled WGS sequence"/>
</dbReference>
<evidence type="ECO:0000256" key="1">
    <source>
        <dbReference type="ARBA" id="ARBA00023015"/>
    </source>
</evidence>
<keyword evidence="6" id="KW-1185">Reference proteome</keyword>
<feature type="domain" description="HTH lacI-type" evidence="4">
    <location>
        <begin position="4"/>
        <end position="58"/>
    </location>
</feature>
<dbReference type="SMART" id="SM00354">
    <property type="entry name" value="HTH_LACI"/>
    <property type="match status" value="1"/>
</dbReference>
<evidence type="ECO:0000313" key="5">
    <source>
        <dbReference type="EMBL" id="PJG86602.1"/>
    </source>
</evidence>
<evidence type="ECO:0000256" key="3">
    <source>
        <dbReference type="ARBA" id="ARBA00023163"/>
    </source>
</evidence>
<dbReference type="GO" id="GO:0005991">
    <property type="term" value="P:trehalose metabolic process"/>
    <property type="evidence" value="ECO:0007669"/>
    <property type="project" value="InterPro"/>
</dbReference>
<reference evidence="5 6" key="1">
    <citation type="submission" date="2017-11" db="EMBL/GenBank/DDBJ databases">
        <title>Reclassification of Bisgaard taxon 7 as Conservatibacter flavescens gen. nov., sp. nov.</title>
        <authorList>
            <person name="Christensen H."/>
        </authorList>
    </citation>
    <scope>NUCLEOTIDE SEQUENCE [LARGE SCALE GENOMIC DNA]</scope>
    <source>
        <strain evidence="5 6">7_4</strain>
    </source>
</reference>
<dbReference type="GO" id="GO:0003700">
    <property type="term" value="F:DNA-binding transcription factor activity"/>
    <property type="evidence" value="ECO:0007669"/>
    <property type="project" value="TreeGrafter"/>
</dbReference>
<dbReference type="RefSeq" id="WP_100287876.1">
    <property type="nucleotide sequence ID" value="NZ_PHHA01000002.1"/>
</dbReference>
<keyword evidence="1" id="KW-0805">Transcription regulation</keyword>
<dbReference type="EMBL" id="PHHA01000002">
    <property type="protein sequence ID" value="PJG86602.1"/>
    <property type="molecule type" value="Genomic_DNA"/>
</dbReference>
<name>A0A2M8S622_9PAST</name>
<dbReference type="InterPro" id="IPR000843">
    <property type="entry name" value="HTH_LacI"/>
</dbReference>
<evidence type="ECO:0000259" key="4">
    <source>
        <dbReference type="PROSITE" id="PS50932"/>
    </source>
</evidence>
<dbReference type="PROSITE" id="PS50932">
    <property type="entry name" value="HTH_LACI_2"/>
    <property type="match status" value="1"/>
</dbReference>
<proteinExistence type="predicted"/>
<dbReference type="AlphaFoldDB" id="A0A2M8S622"/>
<dbReference type="GO" id="GO:0000976">
    <property type="term" value="F:transcription cis-regulatory region binding"/>
    <property type="evidence" value="ECO:0007669"/>
    <property type="project" value="TreeGrafter"/>
</dbReference>
<sequence length="314" mass="35509">MNKLTINDIAKLCGVGKSTVSRVLNNDPKVSEKTKQHVLAVIKQYNFKPSRSARAMRGIENKVIGIIVTRLDSSSENRVLRGILNRLEELGYEHFITESRFDIELVQEHLYSFEQRQIDGIIVFGFSGLGQKILQPYSSKLVAIAQYYPALTSIYYDDQGAIRLLLERLYQENYRHIGYIGIHKQDYTTGYLRYQSYMDFCAAHQLSPNACLGELNYLTGYALTAEILQQPNTDAIVCATDSLAFGVNKFLQEQQRDDIQVCSVGNNPLLKFLFPQNISINFGLFRAGQSAVELLINLLATGQKTHCCIPSNFE</sequence>
<keyword evidence="3" id="KW-0804">Transcription</keyword>
<protein>
    <submittedName>
        <fullName evidence="5">Trehalose operon repressor</fullName>
    </submittedName>
</protein>
<dbReference type="Pfam" id="PF13377">
    <property type="entry name" value="Peripla_BP_3"/>
    <property type="match status" value="1"/>
</dbReference>
<dbReference type="SUPFAM" id="SSF47413">
    <property type="entry name" value="lambda repressor-like DNA-binding domains"/>
    <property type="match status" value="1"/>
</dbReference>
<evidence type="ECO:0000313" key="6">
    <source>
        <dbReference type="Proteomes" id="UP000229329"/>
    </source>
</evidence>
<dbReference type="InterPro" id="IPR010982">
    <property type="entry name" value="Lambda_DNA-bd_dom_sf"/>
</dbReference>
<evidence type="ECO:0000256" key="2">
    <source>
        <dbReference type="ARBA" id="ARBA00023125"/>
    </source>
</evidence>
<dbReference type="CDD" id="cd01542">
    <property type="entry name" value="PBP1_TreR-like"/>
    <property type="match status" value="1"/>
</dbReference>
<dbReference type="SUPFAM" id="SSF53822">
    <property type="entry name" value="Periplasmic binding protein-like I"/>
    <property type="match status" value="1"/>
</dbReference>
<dbReference type="InterPro" id="IPR012771">
    <property type="entry name" value="Trehalos_R_gpbac"/>
</dbReference>
<comment type="caution">
    <text evidence="5">The sequence shown here is derived from an EMBL/GenBank/DDBJ whole genome shotgun (WGS) entry which is preliminary data.</text>
</comment>
<dbReference type="InterPro" id="IPR028082">
    <property type="entry name" value="Peripla_BP_I"/>
</dbReference>
<dbReference type="InterPro" id="IPR046335">
    <property type="entry name" value="LacI/GalR-like_sensor"/>
</dbReference>
<dbReference type="Gene3D" id="3.40.50.2300">
    <property type="match status" value="2"/>
</dbReference>
<dbReference type="NCBIfam" id="TIGR02405">
    <property type="entry name" value="trehalos_R_Ecol"/>
    <property type="match status" value="1"/>
</dbReference>
<organism evidence="5 6">
    <name type="scientific">Conservatibacter flavescens</name>
    <dbReference type="NCBI Taxonomy" id="28161"/>
    <lineage>
        <taxon>Bacteria</taxon>
        <taxon>Pseudomonadati</taxon>
        <taxon>Pseudomonadota</taxon>
        <taxon>Gammaproteobacteria</taxon>
        <taxon>Pasteurellales</taxon>
        <taxon>Pasteurellaceae</taxon>
        <taxon>Conservatibacter</taxon>
    </lineage>
</organism>
<dbReference type="CDD" id="cd01392">
    <property type="entry name" value="HTH_LacI"/>
    <property type="match status" value="1"/>
</dbReference>
<dbReference type="Gene3D" id="1.10.260.40">
    <property type="entry name" value="lambda repressor-like DNA-binding domains"/>
    <property type="match status" value="1"/>
</dbReference>
<dbReference type="Pfam" id="PF00356">
    <property type="entry name" value="LacI"/>
    <property type="match status" value="1"/>
</dbReference>
<dbReference type="PANTHER" id="PTHR30146:SF146">
    <property type="entry name" value="HTH-TYPE TRANSCRIPTIONAL REGULATOR TRER"/>
    <property type="match status" value="1"/>
</dbReference>
<dbReference type="PRINTS" id="PR00036">
    <property type="entry name" value="HTHLACI"/>
</dbReference>
<keyword evidence="2" id="KW-0238">DNA-binding</keyword>